<comment type="miscellaneous">
    <text evidence="14">The active site is a redox-active disulfide bond.</text>
</comment>
<evidence type="ECO:0000256" key="7">
    <source>
        <dbReference type="ARBA" id="ARBA00023027"/>
    </source>
</evidence>
<evidence type="ECO:0000259" key="16">
    <source>
        <dbReference type="Pfam" id="PF02852"/>
    </source>
</evidence>
<evidence type="ECO:0000256" key="12">
    <source>
        <dbReference type="PIRSR" id="PIRSR000350-3"/>
    </source>
</evidence>
<feature type="binding site" evidence="12">
    <location>
        <position position="315"/>
    </location>
    <ligand>
        <name>FAD</name>
        <dbReference type="ChEBI" id="CHEBI:57692"/>
    </ligand>
</feature>
<evidence type="ECO:0000313" key="18">
    <source>
        <dbReference type="EMBL" id="QDU30994.1"/>
    </source>
</evidence>
<dbReference type="InterPro" id="IPR023753">
    <property type="entry name" value="FAD/NAD-binding_dom"/>
</dbReference>
<evidence type="ECO:0000256" key="1">
    <source>
        <dbReference type="ARBA" id="ARBA00007532"/>
    </source>
</evidence>
<dbReference type="GO" id="GO:0050660">
    <property type="term" value="F:flavin adenine dinucleotide binding"/>
    <property type="evidence" value="ECO:0007669"/>
    <property type="project" value="InterPro"/>
</dbReference>
<evidence type="ECO:0000256" key="14">
    <source>
        <dbReference type="RuleBase" id="RU003692"/>
    </source>
</evidence>
<evidence type="ECO:0000256" key="6">
    <source>
        <dbReference type="ARBA" id="ARBA00023002"/>
    </source>
</evidence>
<dbReference type="PIRSF" id="PIRSF000350">
    <property type="entry name" value="Mercury_reductase_MerA"/>
    <property type="match status" value="1"/>
</dbReference>
<dbReference type="InterPro" id="IPR004099">
    <property type="entry name" value="Pyr_nucl-diS_OxRdtase_dimer"/>
</dbReference>
<dbReference type="EC" id="1.8.1.4" evidence="2 14"/>
<dbReference type="PANTHER" id="PTHR22912">
    <property type="entry name" value="DISULFIDE OXIDOREDUCTASE"/>
    <property type="match status" value="1"/>
</dbReference>
<keyword evidence="5 12" id="KW-0274">FAD</keyword>
<keyword evidence="4 14" id="KW-0285">Flavoprotein</keyword>
<evidence type="ECO:0000256" key="9">
    <source>
        <dbReference type="ARBA" id="ARBA00023284"/>
    </source>
</evidence>
<keyword evidence="19" id="KW-1185">Reference proteome</keyword>
<dbReference type="PRINTS" id="PR00368">
    <property type="entry name" value="FADPNR"/>
</dbReference>
<dbReference type="PANTHER" id="PTHR22912:SF160">
    <property type="entry name" value="DIHYDROLIPOYL DEHYDROGENASE"/>
    <property type="match status" value="1"/>
</dbReference>
<feature type="disulfide bond" description="Redox-active" evidence="13">
    <location>
        <begin position="41"/>
        <end position="46"/>
    </location>
</feature>
<evidence type="ECO:0000256" key="15">
    <source>
        <dbReference type="SAM" id="MobiDB-lite"/>
    </source>
</evidence>
<dbReference type="Proteomes" id="UP000315017">
    <property type="component" value="Chromosome"/>
</dbReference>
<keyword evidence="7 12" id="KW-0520">NAD</keyword>
<feature type="binding site" evidence="12">
    <location>
        <begin position="321"/>
        <end position="324"/>
    </location>
    <ligand>
        <name>FAD</name>
        <dbReference type="ChEBI" id="CHEBI:57692"/>
    </ligand>
</feature>
<dbReference type="PRINTS" id="PR00411">
    <property type="entry name" value="PNDRDTASEI"/>
</dbReference>
<protein>
    <recommendedName>
        <fullName evidence="3 14">Dihydrolipoyl dehydrogenase</fullName>
        <ecNumber evidence="2 14">1.8.1.4</ecNumber>
    </recommendedName>
</protein>
<dbReference type="EMBL" id="CP036274">
    <property type="protein sequence ID" value="QDU30994.1"/>
    <property type="molecule type" value="Genomic_DNA"/>
</dbReference>
<feature type="binding site" evidence="12">
    <location>
        <position position="114"/>
    </location>
    <ligand>
        <name>FAD</name>
        <dbReference type="ChEBI" id="CHEBI:57692"/>
    </ligand>
</feature>
<dbReference type="InterPro" id="IPR006258">
    <property type="entry name" value="Lipoamide_DH"/>
</dbReference>
<feature type="binding site" evidence="12">
    <location>
        <begin position="146"/>
        <end position="148"/>
    </location>
    <ligand>
        <name>FAD</name>
        <dbReference type="ChEBI" id="CHEBI:57692"/>
    </ligand>
</feature>
<comment type="cofactor">
    <cofactor evidence="12 14">
        <name>FAD</name>
        <dbReference type="ChEBI" id="CHEBI:57692"/>
    </cofactor>
    <text evidence="12 14">Binds 1 FAD per subunit.</text>
</comment>
<keyword evidence="9 14" id="KW-0676">Redox-active center</keyword>
<dbReference type="SUPFAM" id="SSF51905">
    <property type="entry name" value="FAD/NAD(P)-binding domain"/>
    <property type="match status" value="1"/>
</dbReference>
<evidence type="ECO:0000313" key="19">
    <source>
        <dbReference type="Proteomes" id="UP000315017"/>
    </source>
</evidence>
<dbReference type="OrthoDB" id="230580at2"/>
<evidence type="ECO:0000256" key="10">
    <source>
        <dbReference type="ARBA" id="ARBA00049187"/>
    </source>
</evidence>
<comment type="catalytic activity">
    <reaction evidence="10 14">
        <text>N(6)-[(R)-dihydrolipoyl]-L-lysyl-[protein] + NAD(+) = N(6)-[(R)-lipoyl]-L-lysyl-[protein] + NADH + H(+)</text>
        <dbReference type="Rhea" id="RHEA:15045"/>
        <dbReference type="Rhea" id="RHEA-COMP:10474"/>
        <dbReference type="Rhea" id="RHEA-COMP:10475"/>
        <dbReference type="ChEBI" id="CHEBI:15378"/>
        <dbReference type="ChEBI" id="CHEBI:57540"/>
        <dbReference type="ChEBI" id="CHEBI:57945"/>
        <dbReference type="ChEBI" id="CHEBI:83099"/>
        <dbReference type="ChEBI" id="CHEBI:83100"/>
        <dbReference type="EC" id="1.8.1.4"/>
    </reaction>
</comment>
<dbReference type="InterPro" id="IPR036188">
    <property type="entry name" value="FAD/NAD-bd_sf"/>
</dbReference>
<dbReference type="RefSeq" id="WP_145097393.1">
    <property type="nucleotide sequence ID" value="NZ_CP036274.1"/>
</dbReference>
<dbReference type="PROSITE" id="PS00076">
    <property type="entry name" value="PYRIDINE_REDOX_1"/>
    <property type="match status" value="1"/>
</dbReference>
<evidence type="ECO:0000256" key="3">
    <source>
        <dbReference type="ARBA" id="ARBA00016961"/>
    </source>
</evidence>
<organism evidence="18 19">
    <name type="scientific">Anatilimnocola aggregata</name>
    <dbReference type="NCBI Taxonomy" id="2528021"/>
    <lineage>
        <taxon>Bacteria</taxon>
        <taxon>Pseudomonadati</taxon>
        <taxon>Planctomycetota</taxon>
        <taxon>Planctomycetia</taxon>
        <taxon>Pirellulales</taxon>
        <taxon>Pirellulaceae</taxon>
        <taxon>Anatilimnocola</taxon>
    </lineage>
</organism>
<keyword evidence="8" id="KW-1015">Disulfide bond</keyword>
<proteinExistence type="inferred from homology"/>
<feature type="binding site" evidence="12">
    <location>
        <begin position="183"/>
        <end position="190"/>
    </location>
    <ligand>
        <name>NAD(+)</name>
        <dbReference type="ChEBI" id="CHEBI:57540"/>
    </ligand>
</feature>
<dbReference type="GO" id="GO:0004148">
    <property type="term" value="F:dihydrolipoyl dehydrogenase (NADH) activity"/>
    <property type="evidence" value="ECO:0007669"/>
    <property type="project" value="UniProtKB-EC"/>
</dbReference>
<dbReference type="SUPFAM" id="SSF55424">
    <property type="entry name" value="FAD/NAD-linked reductases, dimerisation (C-terminal) domain"/>
    <property type="match status" value="1"/>
</dbReference>
<dbReference type="InterPro" id="IPR012999">
    <property type="entry name" value="Pyr_OxRdtase_I_AS"/>
</dbReference>
<dbReference type="NCBIfam" id="TIGR01350">
    <property type="entry name" value="lipoamide_DH"/>
    <property type="match status" value="1"/>
</dbReference>
<name>A0A517YLA4_9BACT</name>
<keyword evidence="6 14" id="KW-0560">Oxidoreductase</keyword>
<dbReference type="AlphaFoldDB" id="A0A517YLA4"/>
<evidence type="ECO:0000256" key="5">
    <source>
        <dbReference type="ARBA" id="ARBA00022827"/>
    </source>
</evidence>
<dbReference type="Gene3D" id="3.50.50.60">
    <property type="entry name" value="FAD/NAD(P)-binding domain"/>
    <property type="match status" value="2"/>
</dbReference>
<dbReference type="KEGG" id="aagg:ETAA8_61470"/>
<accession>A0A517YLA4</accession>
<dbReference type="Gene3D" id="3.30.390.30">
    <property type="match status" value="1"/>
</dbReference>
<feature type="active site" description="Proton acceptor" evidence="11">
    <location>
        <position position="447"/>
    </location>
</feature>
<feature type="domain" description="Pyridine nucleotide-disulphide oxidoreductase dimerisation" evidence="16">
    <location>
        <begin position="349"/>
        <end position="457"/>
    </location>
</feature>
<dbReference type="FunFam" id="3.30.390.30:FF:000001">
    <property type="entry name" value="Dihydrolipoyl dehydrogenase"/>
    <property type="match status" value="1"/>
</dbReference>
<evidence type="ECO:0000256" key="2">
    <source>
        <dbReference type="ARBA" id="ARBA00012608"/>
    </source>
</evidence>
<dbReference type="InterPro" id="IPR001100">
    <property type="entry name" value="Pyr_nuc-diS_OxRdtase"/>
</dbReference>
<evidence type="ECO:0000256" key="11">
    <source>
        <dbReference type="PIRSR" id="PIRSR000350-2"/>
    </source>
</evidence>
<evidence type="ECO:0000259" key="17">
    <source>
        <dbReference type="Pfam" id="PF07992"/>
    </source>
</evidence>
<gene>
    <name evidence="18" type="primary">lpdA</name>
    <name evidence="18" type="ORF">ETAA8_61470</name>
</gene>
<evidence type="ECO:0000256" key="8">
    <source>
        <dbReference type="ARBA" id="ARBA00023157"/>
    </source>
</evidence>
<evidence type="ECO:0000256" key="13">
    <source>
        <dbReference type="PIRSR" id="PIRSR000350-4"/>
    </source>
</evidence>
<feature type="domain" description="FAD/NAD(P)-binding" evidence="17">
    <location>
        <begin position="4"/>
        <end position="330"/>
    </location>
</feature>
<feature type="binding site" evidence="12">
    <location>
        <position position="206"/>
    </location>
    <ligand>
        <name>NAD(+)</name>
        <dbReference type="ChEBI" id="CHEBI:57540"/>
    </ligand>
</feature>
<dbReference type="Pfam" id="PF07992">
    <property type="entry name" value="Pyr_redox_2"/>
    <property type="match status" value="1"/>
</dbReference>
<feature type="binding site" evidence="12">
    <location>
        <position position="274"/>
    </location>
    <ligand>
        <name>NAD(+)</name>
        <dbReference type="ChEBI" id="CHEBI:57540"/>
    </ligand>
</feature>
<feature type="region of interest" description="Disordered" evidence="15">
    <location>
        <begin position="467"/>
        <end position="489"/>
    </location>
</feature>
<evidence type="ECO:0000256" key="4">
    <source>
        <dbReference type="ARBA" id="ARBA00022630"/>
    </source>
</evidence>
<dbReference type="GO" id="GO:0006103">
    <property type="term" value="P:2-oxoglutarate metabolic process"/>
    <property type="evidence" value="ECO:0007669"/>
    <property type="project" value="TreeGrafter"/>
</dbReference>
<reference evidence="18 19" key="1">
    <citation type="submission" date="2019-02" db="EMBL/GenBank/DDBJ databases">
        <title>Deep-cultivation of Planctomycetes and their phenomic and genomic characterization uncovers novel biology.</title>
        <authorList>
            <person name="Wiegand S."/>
            <person name="Jogler M."/>
            <person name="Boedeker C."/>
            <person name="Pinto D."/>
            <person name="Vollmers J."/>
            <person name="Rivas-Marin E."/>
            <person name="Kohn T."/>
            <person name="Peeters S.H."/>
            <person name="Heuer A."/>
            <person name="Rast P."/>
            <person name="Oberbeckmann S."/>
            <person name="Bunk B."/>
            <person name="Jeske O."/>
            <person name="Meyerdierks A."/>
            <person name="Storesund J.E."/>
            <person name="Kallscheuer N."/>
            <person name="Luecker S."/>
            <person name="Lage O.M."/>
            <person name="Pohl T."/>
            <person name="Merkel B.J."/>
            <person name="Hornburger P."/>
            <person name="Mueller R.-W."/>
            <person name="Bruemmer F."/>
            <person name="Labrenz M."/>
            <person name="Spormann A.M."/>
            <person name="Op den Camp H."/>
            <person name="Overmann J."/>
            <person name="Amann R."/>
            <person name="Jetten M.S.M."/>
            <person name="Mascher T."/>
            <person name="Medema M.H."/>
            <person name="Devos D.P."/>
            <person name="Kaster A.-K."/>
            <person name="Ovreas L."/>
            <person name="Rohde M."/>
            <person name="Galperin M.Y."/>
            <person name="Jogler C."/>
        </authorList>
    </citation>
    <scope>NUCLEOTIDE SEQUENCE [LARGE SCALE GENOMIC DNA]</scope>
    <source>
        <strain evidence="18 19">ETA_A8</strain>
    </source>
</reference>
<keyword evidence="12" id="KW-0547">Nucleotide-binding</keyword>
<comment type="similarity">
    <text evidence="1 14">Belongs to the class-I pyridine nucleotide-disulfide oxidoreductase family.</text>
</comment>
<feature type="binding site" evidence="12">
    <location>
        <position position="50"/>
    </location>
    <ligand>
        <name>FAD</name>
        <dbReference type="ChEBI" id="CHEBI:57692"/>
    </ligand>
</feature>
<dbReference type="Pfam" id="PF02852">
    <property type="entry name" value="Pyr_redox_dim"/>
    <property type="match status" value="1"/>
</dbReference>
<dbReference type="InterPro" id="IPR050151">
    <property type="entry name" value="Class-I_Pyr_Nuc-Dis_Oxidored"/>
</dbReference>
<sequence>MHTPVVVLGGGPGGYAAAFFAADEGLEVTIVEQEGKLGGTCLLRGCIPSKALLHVARVLSEVEELNKDWGITFGQPQLDIEKLRGRKDKVISSLSGGLKNLAKQRKVKVITAKGVFENSTTLKLEGDDPSIPEDRTLTFDQCIVATGSLPAMPASFDIGSDRVMDSTGALRLADVPESMLVIGGGYIGLEMGTVYARLGSKVSVVEALDGILLAADRDLVKPLQKHLMKLFEDRIFLNTKVGSLGLRDNKVEVAFEGPGKFGVERYDRVLVAVGRKPNTRGIGLENTSVVVTPRGFIQVEKSMRTADPHILAIGDVAGDPMLAHKASHEARVAVEAVLGKPASFDKLCIPAVVFTDPELAWCGLTQQEAEKAGRVVDIAVYPWAASGKAIALGRTEGLTKLVIDPETERVLGCGIVGPGAGDLISEAALAIEMGCEARDLAETVHPHPTLSETLMNASETFFGTATEIYKPKRHRDPPSEGGTAETATP</sequence>
<dbReference type="InterPro" id="IPR016156">
    <property type="entry name" value="FAD/NAD-linked_Rdtase_dimer_sf"/>
</dbReference>